<organism evidence="2 3">
    <name type="scientific">Owenia fusiformis</name>
    <name type="common">Polychaete worm</name>
    <dbReference type="NCBI Taxonomy" id="6347"/>
    <lineage>
        <taxon>Eukaryota</taxon>
        <taxon>Metazoa</taxon>
        <taxon>Spiralia</taxon>
        <taxon>Lophotrochozoa</taxon>
        <taxon>Annelida</taxon>
        <taxon>Polychaeta</taxon>
        <taxon>Sedentaria</taxon>
        <taxon>Canalipalpata</taxon>
        <taxon>Sabellida</taxon>
        <taxon>Oweniida</taxon>
        <taxon>Oweniidae</taxon>
        <taxon>Owenia</taxon>
    </lineage>
</organism>
<sequence>MPKKKLLTDSECKRRQKQRDRSRGRRIVSLGTTYERWQTLFEESIATSHAEFAEILLDKYEEALPKPGVSWDTNLFESSDTLAQPMSTPQSKVAPTIKTPQSNVVR</sequence>
<name>A0A8J1U394_OWEFU</name>
<dbReference type="AlphaFoldDB" id="A0A8J1U394"/>
<keyword evidence="3" id="KW-1185">Reference proteome</keyword>
<feature type="compositionally biased region" description="Basic and acidic residues" evidence="1">
    <location>
        <begin position="1"/>
        <end position="13"/>
    </location>
</feature>
<proteinExistence type="predicted"/>
<feature type="region of interest" description="Disordered" evidence="1">
    <location>
        <begin position="1"/>
        <end position="25"/>
    </location>
</feature>
<protein>
    <submittedName>
        <fullName evidence="2">Uncharacterized protein</fullName>
    </submittedName>
</protein>
<feature type="compositionally biased region" description="Basic residues" evidence="1">
    <location>
        <begin position="14"/>
        <end position="25"/>
    </location>
</feature>
<reference evidence="2" key="1">
    <citation type="submission" date="2022-03" db="EMBL/GenBank/DDBJ databases">
        <authorList>
            <person name="Martin C."/>
        </authorList>
    </citation>
    <scope>NUCLEOTIDE SEQUENCE</scope>
</reference>
<evidence type="ECO:0000256" key="1">
    <source>
        <dbReference type="SAM" id="MobiDB-lite"/>
    </source>
</evidence>
<evidence type="ECO:0000313" key="2">
    <source>
        <dbReference type="EMBL" id="CAH1790742.1"/>
    </source>
</evidence>
<comment type="caution">
    <text evidence="2">The sequence shown here is derived from an EMBL/GenBank/DDBJ whole genome shotgun (WGS) entry which is preliminary data.</text>
</comment>
<dbReference type="Proteomes" id="UP000749559">
    <property type="component" value="Unassembled WGS sequence"/>
</dbReference>
<feature type="region of interest" description="Disordered" evidence="1">
    <location>
        <begin position="80"/>
        <end position="106"/>
    </location>
</feature>
<gene>
    <name evidence="2" type="ORF">OFUS_LOCUS15914</name>
</gene>
<feature type="non-terminal residue" evidence="2">
    <location>
        <position position="106"/>
    </location>
</feature>
<dbReference type="EMBL" id="CAIIXF020000008">
    <property type="protein sequence ID" value="CAH1790742.1"/>
    <property type="molecule type" value="Genomic_DNA"/>
</dbReference>
<evidence type="ECO:0000313" key="3">
    <source>
        <dbReference type="Proteomes" id="UP000749559"/>
    </source>
</evidence>
<accession>A0A8J1U394</accession>